<protein>
    <recommendedName>
        <fullName evidence="2">Response regulatory domain-containing protein</fullName>
    </recommendedName>
</protein>
<dbReference type="PROSITE" id="PS50110">
    <property type="entry name" value="RESPONSE_REGULATORY"/>
    <property type="match status" value="1"/>
</dbReference>
<gene>
    <name evidence="3" type="ORF">PZL22_005369</name>
</gene>
<reference evidence="3 4" key="1">
    <citation type="submission" date="2023-03" db="EMBL/GenBank/DDBJ databases">
        <authorList>
            <person name="Menendez E."/>
            <person name="Kaur S."/>
            <person name="Flores-Felix J.D."/>
            <person name="diCenzo G.C."/>
            <person name="Peix A."/>
            <person name="Velazquez E."/>
        </authorList>
    </citation>
    <scope>NUCLEOTIDE SEQUENCE [LARGE SCALE GENOMIC DNA]</scope>
    <source>
        <strain evidence="3 4">CCBAU 71714</strain>
        <plasmid evidence="3 4">pSkuCCBAU71714a</plasmid>
    </source>
</reference>
<dbReference type="InterPro" id="IPR001789">
    <property type="entry name" value="Sig_transdc_resp-reg_receiver"/>
</dbReference>
<geneLocation type="plasmid" evidence="3 4">
    <name>pSkuCCBAU71714a</name>
</geneLocation>
<dbReference type="Gene3D" id="3.40.50.2300">
    <property type="match status" value="1"/>
</dbReference>
<evidence type="ECO:0000256" key="1">
    <source>
        <dbReference type="PROSITE-ProRule" id="PRU00169"/>
    </source>
</evidence>
<evidence type="ECO:0000259" key="2">
    <source>
        <dbReference type="PROSITE" id="PS50110"/>
    </source>
</evidence>
<dbReference type="InterPro" id="IPR011006">
    <property type="entry name" value="CheY-like_superfamily"/>
</dbReference>
<name>A0ABY8TFE0_9HYPH</name>
<keyword evidence="3" id="KW-0614">Plasmid</keyword>
<keyword evidence="4" id="KW-1185">Reference proteome</keyword>
<comment type="caution">
    <text evidence="1">Lacks conserved residue(s) required for the propagation of feature annotation.</text>
</comment>
<proteinExistence type="predicted"/>
<dbReference type="Proteomes" id="UP001233264">
    <property type="component" value="Plasmid pSkuCCBAU71714a"/>
</dbReference>
<organism evidence="3 4">
    <name type="scientific">Sinorhizobium kummerowiae</name>
    <dbReference type="NCBI Taxonomy" id="158892"/>
    <lineage>
        <taxon>Bacteria</taxon>
        <taxon>Pseudomonadati</taxon>
        <taxon>Pseudomonadota</taxon>
        <taxon>Alphaproteobacteria</taxon>
        <taxon>Hyphomicrobiales</taxon>
        <taxon>Rhizobiaceae</taxon>
        <taxon>Sinorhizobium/Ensifer group</taxon>
        <taxon>Sinorhizobium</taxon>
    </lineage>
</organism>
<feature type="domain" description="Response regulatory" evidence="2">
    <location>
        <begin position="5"/>
        <end position="42"/>
    </location>
</feature>
<dbReference type="EMBL" id="CP120366">
    <property type="protein sequence ID" value="WHS96484.1"/>
    <property type="molecule type" value="Genomic_DNA"/>
</dbReference>
<sequence>MESATILLADDEALLLIELEGALADAGFLVLAVASGLRAIEL</sequence>
<accession>A0ABY8TFE0</accession>
<evidence type="ECO:0000313" key="4">
    <source>
        <dbReference type="Proteomes" id="UP001233264"/>
    </source>
</evidence>
<evidence type="ECO:0000313" key="3">
    <source>
        <dbReference type="EMBL" id="WHS96484.1"/>
    </source>
</evidence>
<dbReference type="SUPFAM" id="SSF52172">
    <property type="entry name" value="CheY-like"/>
    <property type="match status" value="1"/>
</dbReference>